<accession>A0ABT7R298</accession>
<name>A0ABT7R298_9BACI</name>
<evidence type="ECO:0000313" key="3">
    <source>
        <dbReference type="Proteomes" id="UP001224139"/>
    </source>
</evidence>
<evidence type="ECO:0000313" key="2">
    <source>
        <dbReference type="EMBL" id="MDM5437048.1"/>
    </source>
</evidence>
<gene>
    <name evidence="2" type="ORF">QUG02_02475</name>
</gene>
<comment type="caution">
    <text evidence="2">The sequence shown here is derived from an EMBL/GenBank/DDBJ whole genome shotgun (WGS) entry which is preliminary data.</text>
</comment>
<evidence type="ECO:0008006" key="4">
    <source>
        <dbReference type="Google" id="ProtNLM"/>
    </source>
</evidence>
<dbReference type="Proteomes" id="UP001224139">
    <property type="component" value="Unassembled WGS sequence"/>
</dbReference>
<reference evidence="2 3" key="1">
    <citation type="submission" date="2023-06" db="EMBL/GenBank/DDBJ databases">
        <title>Comparative genomics of Bacillaceae isolates and their secondary metabolite potential.</title>
        <authorList>
            <person name="Song L."/>
            <person name="Nielsen L.J."/>
            <person name="Mohite O."/>
            <person name="Xu X."/>
            <person name="Weber T."/>
            <person name="Kovacs A.T."/>
        </authorList>
    </citation>
    <scope>NUCLEOTIDE SEQUENCE [LARGE SCALE GENOMIC DNA]</scope>
    <source>
        <strain evidence="2 3">DX2.1</strain>
    </source>
</reference>
<feature type="coiled-coil region" evidence="1">
    <location>
        <begin position="26"/>
        <end position="53"/>
    </location>
</feature>
<protein>
    <recommendedName>
        <fullName evidence="4">HEPN domain-containing protein</fullName>
    </recommendedName>
</protein>
<organism evidence="2 3">
    <name type="scientific">Bacillus hominis</name>
    <dbReference type="NCBI Taxonomy" id="2817478"/>
    <lineage>
        <taxon>Bacteria</taxon>
        <taxon>Bacillati</taxon>
        <taxon>Bacillota</taxon>
        <taxon>Bacilli</taxon>
        <taxon>Bacillales</taxon>
        <taxon>Bacillaceae</taxon>
        <taxon>Bacillus</taxon>
        <taxon>Bacillus cereus group</taxon>
    </lineage>
</organism>
<dbReference type="RefSeq" id="WP_289357993.1">
    <property type="nucleotide sequence ID" value="NZ_JAUCFG010000002.1"/>
</dbReference>
<keyword evidence="3" id="KW-1185">Reference proteome</keyword>
<sequence>MVDQILTYFNINPDYDLKAGSEFGRYRNLEQVKQVAENSAEALEILLKQVEIMK</sequence>
<keyword evidence="1" id="KW-0175">Coiled coil</keyword>
<dbReference type="EMBL" id="JAUCFG010000002">
    <property type="protein sequence ID" value="MDM5437048.1"/>
    <property type="molecule type" value="Genomic_DNA"/>
</dbReference>
<proteinExistence type="predicted"/>
<evidence type="ECO:0000256" key="1">
    <source>
        <dbReference type="SAM" id="Coils"/>
    </source>
</evidence>